<keyword evidence="5" id="KW-0408">Iron</keyword>
<evidence type="ECO:0000256" key="5">
    <source>
        <dbReference type="ARBA" id="ARBA00023004"/>
    </source>
</evidence>
<dbReference type="STRING" id="1705394.SP60_04530"/>
<keyword evidence="6" id="KW-0411">Iron-sulfur</keyword>
<dbReference type="InterPro" id="IPR014116">
    <property type="entry name" value="Cyt_c_oxidase_cbb3_FixG"/>
</dbReference>
<dbReference type="PANTHER" id="PTHR30176">
    <property type="entry name" value="FERREDOXIN-TYPE PROTEIN NAPH"/>
    <property type="match status" value="1"/>
</dbReference>
<dbReference type="Pfam" id="PF13746">
    <property type="entry name" value="Fer4_18"/>
    <property type="match status" value="1"/>
</dbReference>
<dbReference type="InterPro" id="IPR051684">
    <property type="entry name" value="Electron_Trans/Redox"/>
</dbReference>
<feature type="transmembrane region" description="Helical" evidence="7">
    <location>
        <begin position="188"/>
        <end position="207"/>
    </location>
</feature>
<feature type="transmembrane region" description="Helical" evidence="7">
    <location>
        <begin position="332"/>
        <end position="350"/>
    </location>
</feature>
<keyword evidence="3" id="KW-0479">Metal-binding</keyword>
<sequence>MSDNKIQLENLYEEGDQWVQNLGDETIHAKRMGGIFRNFKWLAIIFWTPFFIGPYLTWNDKQAILFDMENRQYHLFDITIFPQDIWMLTMVLLFLAILLAAMTTVLGRVFCGYFCFQTIWTDIFTWVETKVEGTPMKRRKLDKAPMSFYKLKTKLIKHAIWMSIALFSGVTWMLYFGVTWADYFNADISTITLTITVTIASGAYIFAGFMREQTCLWVCPYARIQGAMVDNQSVMPTYDHYRGENRGKLKKGEFVDGNGDCIDCNQCVAVCPTGVDIRKGQEYGCITCGLCIDACDSVMEKVGKPKGLIRYTSLAELEYKQAPKPLYKRPRVIVYGSILVAALSILAYGMSTLAPMDLKVLHDRQPLFVQLSDGSIRNKYELKVMNKTDKDMQVDISFESPIKGLKFKNSLDLVTIPTGNVKSIFVYLSAYENNVGDDYEVTFVVKGAQSTLEYKTSFFTPRSMR</sequence>
<dbReference type="InterPro" id="IPR013783">
    <property type="entry name" value="Ig-like_fold"/>
</dbReference>
<proteinExistence type="predicted"/>
<evidence type="ECO:0000313" key="10">
    <source>
        <dbReference type="Proteomes" id="UP000058020"/>
    </source>
</evidence>
<dbReference type="KEGG" id="tho:SP60_04530"/>
<dbReference type="GO" id="GO:0051539">
    <property type="term" value="F:4 iron, 4 sulfur cluster binding"/>
    <property type="evidence" value="ECO:0007669"/>
    <property type="project" value="UniProtKB-KW"/>
</dbReference>
<evidence type="ECO:0000313" key="9">
    <source>
        <dbReference type="EMBL" id="ALE52544.1"/>
    </source>
</evidence>
<keyword evidence="1" id="KW-0813">Transport</keyword>
<dbReference type="InterPro" id="IPR017900">
    <property type="entry name" value="4Fe4S_Fe_S_CS"/>
</dbReference>
<dbReference type="Gene3D" id="3.30.70.20">
    <property type="match status" value="1"/>
</dbReference>
<evidence type="ECO:0000256" key="1">
    <source>
        <dbReference type="ARBA" id="ARBA00022448"/>
    </source>
</evidence>
<feature type="transmembrane region" description="Helical" evidence="7">
    <location>
        <begin position="155"/>
        <end position="176"/>
    </location>
</feature>
<dbReference type="Gene3D" id="2.60.40.10">
    <property type="entry name" value="Immunoglobulins"/>
    <property type="match status" value="1"/>
</dbReference>
<evidence type="ECO:0000256" key="2">
    <source>
        <dbReference type="ARBA" id="ARBA00022485"/>
    </source>
</evidence>
<reference evidence="9 10" key="1">
    <citation type="journal article" date="2015" name="Genome Announc.">
        <title>Genome Sequence of 'Candidatus Thioglobus autotrophica' Strain EF1, a Chemoautotroph from the SUP05 Clade of Marine Gammaproteobacteria.</title>
        <authorList>
            <person name="Shah V."/>
            <person name="Morris R.M."/>
        </authorList>
    </citation>
    <scope>NUCLEOTIDE SEQUENCE [LARGE SCALE GENOMIC DNA]</scope>
    <source>
        <strain evidence="9 10">EF1</strain>
    </source>
</reference>
<dbReference type="PATRIC" id="fig|1705394.5.peg.906"/>
<evidence type="ECO:0000256" key="7">
    <source>
        <dbReference type="SAM" id="Phobius"/>
    </source>
</evidence>
<dbReference type="SUPFAM" id="SSF54862">
    <property type="entry name" value="4Fe-4S ferredoxins"/>
    <property type="match status" value="1"/>
</dbReference>
<gene>
    <name evidence="9" type="ORF">SP60_04530</name>
</gene>
<dbReference type="AlphaFoldDB" id="A0A0M4NTR7"/>
<dbReference type="Pfam" id="PF11614">
    <property type="entry name" value="FixG_C"/>
    <property type="match status" value="1"/>
</dbReference>
<keyword evidence="7" id="KW-0472">Membrane</keyword>
<dbReference type="GO" id="GO:0005886">
    <property type="term" value="C:plasma membrane"/>
    <property type="evidence" value="ECO:0007669"/>
    <property type="project" value="TreeGrafter"/>
</dbReference>
<evidence type="ECO:0000256" key="4">
    <source>
        <dbReference type="ARBA" id="ARBA00022982"/>
    </source>
</evidence>
<dbReference type="InterPro" id="IPR032879">
    <property type="entry name" value="FixG_C"/>
</dbReference>
<keyword evidence="7" id="KW-0812">Transmembrane</keyword>
<dbReference type="InterPro" id="IPR017896">
    <property type="entry name" value="4Fe4S_Fe-S-bd"/>
</dbReference>
<name>A0A0M4NTR7_9GAMM</name>
<feature type="domain" description="4Fe-4S ferredoxin-type" evidence="8">
    <location>
        <begin position="251"/>
        <end position="281"/>
    </location>
</feature>
<dbReference type="OrthoDB" id="9811700at2"/>
<dbReference type="GO" id="GO:0046872">
    <property type="term" value="F:metal ion binding"/>
    <property type="evidence" value="ECO:0007669"/>
    <property type="project" value="UniProtKB-KW"/>
</dbReference>
<dbReference type="PANTHER" id="PTHR30176:SF3">
    <property type="entry name" value="FERREDOXIN-TYPE PROTEIN NAPH"/>
    <property type="match status" value="1"/>
</dbReference>
<dbReference type="PROSITE" id="PS00198">
    <property type="entry name" value="4FE4S_FER_1"/>
    <property type="match status" value="1"/>
</dbReference>
<protein>
    <submittedName>
        <fullName evidence="9">4Fe-4S ferredoxin</fullName>
    </submittedName>
</protein>
<dbReference type="EMBL" id="CP010552">
    <property type="protein sequence ID" value="ALE52544.1"/>
    <property type="molecule type" value="Genomic_DNA"/>
</dbReference>
<dbReference type="Pfam" id="PF12801">
    <property type="entry name" value="Fer4_5"/>
    <property type="match status" value="1"/>
</dbReference>
<keyword evidence="7" id="KW-1133">Transmembrane helix</keyword>
<dbReference type="PROSITE" id="PS51379">
    <property type="entry name" value="4FE4S_FER_2"/>
    <property type="match status" value="1"/>
</dbReference>
<dbReference type="NCBIfam" id="TIGR02745">
    <property type="entry name" value="ccoG_rdxA_fixG"/>
    <property type="match status" value="1"/>
</dbReference>
<evidence type="ECO:0000259" key="8">
    <source>
        <dbReference type="PROSITE" id="PS51379"/>
    </source>
</evidence>
<evidence type="ECO:0000256" key="3">
    <source>
        <dbReference type="ARBA" id="ARBA00022723"/>
    </source>
</evidence>
<feature type="transmembrane region" description="Helical" evidence="7">
    <location>
        <begin position="85"/>
        <end position="106"/>
    </location>
</feature>
<dbReference type="Proteomes" id="UP000058020">
    <property type="component" value="Chromosome"/>
</dbReference>
<accession>A0A0M4NTR7</accession>
<keyword evidence="10" id="KW-1185">Reference proteome</keyword>
<keyword evidence="2" id="KW-0004">4Fe-4S</keyword>
<keyword evidence="4" id="KW-0249">Electron transport</keyword>
<dbReference type="RefSeq" id="WP_053951496.1">
    <property type="nucleotide sequence ID" value="NZ_CP010552.1"/>
</dbReference>
<organism evidence="9 10">
    <name type="scientific">Candidatus Thioglobus autotrophicus</name>
    <dbReference type="NCBI Taxonomy" id="1705394"/>
    <lineage>
        <taxon>Bacteria</taxon>
        <taxon>Pseudomonadati</taxon>
        <taxon>Pseudomonadota</taxon>
        <taxon>Gammaproteobacteria</taxon>
        <taxon>Candidatus Pseudothioglobaceae</taxon>
        <taxon>Candidatus Thioglobus</taxon>
    </lineage>
</organism>
<feature type="transmembrane region" description="Helical" evidence="7">
    <location>
        <begin position="39"/>
        <end position="58"/>
    </location>
</feature>
<evidence type="ECO:0000256" key="6">
    <source>
        <dbReference type="ARBA" id="ARBA00023014"/>
    </source>
</evidence>